<keyword evidence="3" id="KW-1185">Reference proteome</keyword>
<comment type="caution">
    <text evidence="2">The sequence shown here is derived from an EMBL/GenBank/DDBJ whole genome shotgun (WGS) entry which is preliminary data.</text>
</comment>
<proteinExistence type="predicted"/>
<evidence type="ECO:0000256" key="1">
    <source>
        <dbReference type="SAM" id="MobiDB-lite"/>
    </source>
</evidence>
<protein>
    <submittedName>
        <fullName evidence="2">Uncharacterized protein</fullName>
    </submittedName>
</protein>
<dbReference type="AlphaFoldDB" id="A0AA38WWY2"/>
<evidence type="ECO:0000313" key="3">
    <source>
        <dbReference type="Proteomes" id="UP001172673"/>
    </source>
</evidence>
<name>A0AA38WWY2_9EURO</name>
<evidence type="ECO:0000313" key="2">
    <source>
        <dbReference type="EMBL" id="KAJ9602654.1"/>
    </source>
</evidence>
<feature type="region of interest" description="Disordered" evidence="1">
    <location>
        <begin position="203"/>
        <end position="234"/>
    </location>
</feature>
<reference evidence="2" key="1">
    <citation type="submission" date="2022-10" db="EMBL/GenBank/DDBJ databases">
        <title>Culturing micro-colonial fungi from biological soil crusts in the Mojave desert and describing Neophaeococcomyces mojavensis, and introducing the new genera and species Taxawa tesnikishii.</title>
        <authorList>
            <person name="Kurbessoian T."/>
            <person name="Stajich J.E."/>
        </authorList>
    </citation>
    <scope>NUCLEOTIDE SEQUENCE</scope>
    <source>
        <strain evidence="2">TK_41</strain>
    </source>
</reference>
<accession>A0AA38WWY2</accession>
<organism evidence="2 3">
    <name type="scientific">Cladophialophora chaetospira</name>
    <dbReference type="NCBI Taxonomy" id="386627"/>
    <lineage>
        <taxon>Eukaryota</taxon>
        <taxon>Fungi</taxon>
        <taxon>Dikarya</taxon>
        <taxon>Ascomycota</taxon>
        <taxon>Pezizomycotina</taxon>
        <taxon>Eurotiomycetes</taxon>
        <taxon>Chaetothyriomycetidae</taxon>
        <taxon>Chaetothyriales</taxon>
        <taxon>Herpotrichiellaceae</taxon>
        <taxon>Cladophialophora</taxon>
    </lineage>
</organism>
<feature type="region of interest" description="Disordered" evidence="1">
    <location>
        <begin position="77"/>
        <end position="100"/>
    </location>
</feature>
<sequence>MAPSTTKESAKKMVRKLTKPIRPACRSVRACLKSIGRPSYEYEQARTSPGTTRVYTFRTLEEAEDSAMYSRLSGHRIRPVRPEASTGPAGEEAAVDNDTASDESLLSLAPYMNIHRSDDISELVPPAGNARNTLQWLSSSSSSSARTISTGQSSRRASQYQPRRSPQRESRPRIRIGSASYEDVQLAVSETTLRSRMMLEQDERYLTTAQTRGSSQRRRSRERMSAWEQSQRFC</sequence>
<feature type="compositionally biased region" description="Low complexity" evidence="1">
    <location>
        <begin position="138"/>
        <end position="164"/>
    </location>
</feature>
<dbReference type="EMBL" id="JAPDRK010000025">
    <property type="protein sequence ID" value="KAJ9602654.1"/>
    <property type="molecule type" value="Genomic_DNA"/>
</dbReference>
<gene>
    <name evidence="2" type="ORF">H2200_012847</name>
</gene>
<dbReference type="Proteomes" id="UP001172673">
    <property type="component" value="Unassembled WGS sequence"/>
</dbReference>
<feature type="region of interest" description="Disordered" evidence="1">
    <location>
        <begin position="136"/>
        <end position="178"/>
    </location>
</feature>